<dbReference type="PANTHER" id="PTHR32057">
    <property type="entry name" value="PROTEIN ADENYLYLTRANSFERASE SELO, MITOCHONDRIAL"/>
    <property type="match status" value="1"/>
</dbReference>
<protein>
    <recommendedName>
        <fullName evidence="9">Selenoprotein O</fullName>
    </recommendedName>
</protein>
<comment type="caution">
    <text evidence="11">The sequence shown here is derived from an EMBL/GenBank/DDBJ whole genome shotgun (WGS) entry which is preliminary data.</text>
</comment>
<dbReference type="GO" id="GO:0005524">
    <property type="term" value="F:ATP binding"/>
    <property type="evidence" value="ECO:0007669"/>
    <property type="project" value="UniProtKB-KW"/>
</dbReference>
<keyword evidence="6" id="KW-0547">Nucleotide-binding</keyword>
<evidence type="ECO:0000256" key="9">
    <source>
        <dbReference type="ARBA" id="ARBA00031547"/>
    </source>
</evidence>
<comment type="cofactor">
    <cofactor evidence="1">
        <name>Mg(2+)</name>
        <dbReference type="ChEBI" id="CHEBI:18420"/>
    </cofactor>
</comment>
<evidence type="ECO:0000256" key="4">
    <source>
        <dbReference type="ARBA" id="ARBA00022695"/>
    </source>
</evidence>
<dbReference type="GO" id="GO:0046872">
    <property type="term" value="F:metal ion binding"/>
    <property type="evidence" value="ECO:0007669"/>
    <property type="project" value="UniProtKB-KW"/>
</dbReference>
<dbReference type="EMBL" id="MCGO01000008">
    <property type="protein sequence ID" value="ORY50022.1"/>
    <property type="molecule type" value="Genomic_DNA"/>
</dbReference>
<keyword evidence="12" id="KW-1185">Reference proteome</keyword>
<evidence type="ECO:0000256" key="3">
    <source>
        <dbReference type="ARBA" id="ARBA00022679"/>
    </source>
</evidence>
<evidence type="ECO:0000256" key="8">
    <source>
        <dbReference type="ARBA" id="ARBA00022842"/>
    </source>
</evidence>
<proteinExistence type="inferred from homology"/>
<accession>A0A1Y2CSP6</accession>
<comment type="similarity">
    <text evidence="2">Belongs to the SELO family.</text>
</comment>
<organism evidence="11 12">
    <name type="scientific">Rhizoclosmatium globosum</name>
    <dbReference type="NCBI Taxonomy" id="329046"/>
    <lineage>
        <taxon>Eukaryota</taxon>
        <taxon>Fungi</taxon>
        <taxon>Fungi incertae sedis</taxon>
        <taxon>Chytridiomycota</taxon>
        <taxon>Chytridiomycota incertae sedis</taxon>
        <taxon>Chytridiomycetes</taxon>
        <taxon>Chytridiales</taxon>
        <taxon>Chytriomycetaceae</taxon>
        <taxon>Rhizoclosmatium</taxon>
    </lineage>
</organism>
<evidence type="ECO:0000256" key="7">
    <source>
        <dbReference type="ARBA" id="ARBA00022840"/>
    </source>
</evidence>
<dbReference type="AlphaFoldDB" id="A0A1Y2CSP6"/>
<evidence type="ECO:0000256" key="5">
    <source>
        <dbReference type="ARBA" id="ARBA00022723"/>
    </source>
</evidence>
<keyword evidence="4" id="KW-0548">Nucleotidyltransferase</keyword>
<evidence type="ECO:0000256" key="6">
    <source>
        <dbReference type="ARBA" id="ARBA00022741"/>
    </source>
</evidence>
<evidence type="ECO:0000256" key="10">
    <source>
        <dbReference type="SAM" id="MobiDB-lite"/>
    </source>
</evidence>
<dbReference type="PANTHER" id="PTHR32057:SF14">
    <property type="entry name" value="PROTEIN ADENYLYLTRANSFERASE SELO, MITOCHONDRIAL"/>
    <property type="match status" value="1"/>
</dbReference>
<feature type="region of interest" description="Disordered" evidence="10">
    <location>
        <begin position="683"/>
        <end position="725"/>
    </location>
</feature>
<feature type="compositionally biased region" description="Polar residues" evidence="10">
    <location>
        <begin position="686"/>
        <end position="698"/>
    </location>
</feature>
<evidence type="ECO:0000256" key="2">
    <source>
        <dbReference type="ARBA" id="ARBA00009747"/>
    </source>
</evidence>
<reference evidence="11 12" key="1">
    <citation type="submission" date="2016-07" db="EMBL/GenBank/DDBJ databases">
        <title>Pervasive Adenine N6-methylation of Active Genes in Fungi.</title>
        <authorList>
            <consortium name="DOE Joint Genome Institute"/>
            <person name="Mondo S.J."/>
            <person name="Dannebaum R.O."/>
            <person name="Kuo R.C."/>
            <person name="Labutti K."/>
            <person name="Haridas S."/>
            <person name="Kuo A."/>
            <person name="Salamov A."/>
            <person name="Ahrendt S.R."/>
            <person name="Lipzen A."/>
            <person name="Sullivan W."/>
            <person name="Andreopoulos W.B."/>
            <person name="Clum A."/>
            <person name="Lindquist E."/>
            <person name="Daum C."/>
            <person name="Ramamoorthy G.K."/>
            <person name="Gryganskyi A."/>
            <person name="Culley D."/>
            <person name="Magnuson J.K."/>
            <person name="James T.Y."/>
            <person name="O'Malley M.A."/>
            <person name="Stajich J.E."/>
            <person name="Spatafora J.W."/>
            <person name="Visel A."/>
            <person name="Grigoriev I.V."/>
        </authorList>
    </citation>
    <scope>NUCLEOTIDE SEQUENCE [LARGE SCALE GENOMIC DNA]</scope>
    <source>
        <strain evidence="11 12">JEL800</strain>
    </source>
</reference>
<keyword evidence="7" id="KW-0067">ATP-binding</keyword>
<feature type="compositionally biased region" description="Acidic residues" evidence="10">
    <location>
        <begin position="715"/>
        <end position="725"/>
    </location>
</feature>
<keyword evidence="5" id="KW-0479">Metal-binding</keyword>
<name>A0A1Y2CSP6_9FUNG</name>
<keyword evidence="8" id="KW-0460">Magnesium</keyword>
<dbReference type="GO" id="GO:0070733">
    <property type="term" value="F:AMPylase activity"/>
    <property type="evidence" value="ECO:0007669"/>
    <property type="project" value="TreeGrafter"/>
</dbReference>
<dbReference type="HAMAP" id="MF_00692">
    <property type="entry name" value="SelO"/>
    <property type="match status" value="1"/>
</dbReference>
<dbReference type="InterPro" id="IPR003846">
    <property type="entry name" value="SelO"/>
</dbReference>
<evidence type="ECO:0000313" key="12">
    <source>
        <dbReference type="Proteomes" id="UP000193642"/>
    </source>
</evidence>
<dbReference type="STRING" id="329046.A0A1Y2CSP6"/>
<gene>
    <name evidence="11" type="ORF">BCR33DRAFT_713612</name>
</gene>
<keyword evidence="3" id="KW-0808">Transferase</keyword>
<evidence type="ECO:0000313" key="11">
    <source>
        <dbReference type="EMBL" id="ORY50022.1"/>
    </source>
</evidence>
<dbReference type="Pfam" id="PF02696">
    <property type="entry name" value="SelO"/>
    <property type="match status" value="2"/>
</dbReference>
<evidence type="ECO:0000256" key="1">
    <source>
        <dbReference type="ARBA" id="ARBA00001946"/>
    </source>
</evidence>
<dbReference type="GO" id="GO:0005739">
    <property type="term" value="C:mitochondrion"/>
    <property type="evidence" value="ECO:0007669"/>
    <property type="project" value="TreeGrafter"/>
</dbReference>
<feature type="region of interest" description="Disordered" evidence="10">
    <location>
        <begin position="754"/>
        <end position="789"/>
    </location>
</feature>
<dbReference type="Proteomes" id="UP000193642">
    <property type="component" value="Unassembled WGS sequence"/>
</dbReference>
<dbReference type="OrthoDB" id="10254721at2759"/>
<sequence>MALWQKRKLKDALGMSDHLVQSLPADPLTPRNFSSAASPGVLPPSQDSVQRGIAEAEAAAAAHRRTQDIMRQSRCVRAAAYSFVAPEPIADPIVLCISRPTCKMLSLDPDDPDIGYTISGTRVSPELSPYAHNYGGHQFGYYVGQLGDGRCVSLGEISIFSKDTIPKRADSISKLRNGSTTSDSRAQLLKNIEGSRKGSVIATTPFMINRDNNPILKKTVSVHHFTHSQYEVQVKGSGRTPYARPVGDGRASLRGCIREFLACEYMDALGIPTTRALGLVGGSTGVYRDKGLESGGIVARVAPSFIRFGSFELFWYRGEMDLLRQLADYVITFHFPEIDNQKQELEVMHRTAKVPAVTKGTGGGLIGPYTDETLVTMQLNRYGKLYLEVVKDTAYLCAAWQAAGFIHGVLNTDNMSVHGITLDYGPFLFMDTYDPCLCSSSTDVVGRYRFENQPNIMFWNLYKFGRCLVDLVVKEEISESGQPIPGIDGKDVIERILDSFETVFINEYTEIMTKKLGIMNMEPSDLEVLIDPLLQLLCDTDTDYVQFFRALQQIRLTEAEFKVELGPMVADPFAPKTESTNPPLVLQYMSLEDFQQFQIELVARGKSTVNSMGSSPALTSTNPTPINPKEEIEILAQANAENAKCKADKSPSGCLDLLVNSMKQGIADTMHEVEVLSFMQKRASVVPSSPSTKRSSVASRAASPKKDKAGGGIPEESEILEDSEDDIDDDVFPLVDIMRKSVRRASTILMERERRASVQSAGAGGKDKENGAADATAVKNESGPTEVSEVFPEENDVKYRWQEWLIKYRSRLITEMITLRPNVPLTEANPRFNLRGWILEEICDKVTSLPECAPVDVELMRLKEELKILADAEARTIASATKLKVDDKPEEAATEDDLDNELQELLAKLKRGEPLKPTDDAVKKQQKPLGMRLSGQGVEVLNQAMRILVGDIWGEITDSNAGWDSVFDKEAAARWGGKVPKRKDNMVLSPSS</sequence>